<proteinExistence type="predicted"/>
<gene>
    <name evidence="1" type="ORF">UBAL3_82700014</name>
</gene>
<dbReference type="EMBL" id="GG693871">
    <property type="protein sequence ID" value="EES52899.1"/>
    <property type="molecule type" value="Genomic_DNA"/>
</dbReference>
<protein>
    <submittedName>
        <fullName evidence="1">Uncharacterized protein</fullName>
    </submittedName>
</protein>
<sequence length="272" mass="28757">MISPFPCFHGRKKFFSFLAYLFLQGLLSLVLLLGGSSGAHAQIGPLGQTFEFDGGETVFSQNSQYFFAMLGDFFSLSSQVASAPSSVDVGTAPLQAPSLHLFVVASYFAYETPGAGGLAVNAYNGLTPAIGLRIPLSNGFVEGDVGVALANAYGTGQPVETVGGVYLQGEYYQSLGVGALDLFSNFLGYIDYIYVQGRWLAPVWKGKKLTLLLGPELIGQGNNGYNAEQGGAVVGLSLPALHSYLTLDGGLLRSSVSTGWGGYQGFSWYVSY</sequence>
<evidence type="ECO:0000313" key="1">
    <source>
        <dbReference type="EMBL" id="EES52899.1"/>
    </source>
</evidence>
<keyword evidence="2" id="KW-1185">Reference proteome</keyword>
<dbReference type="Proteomes" id="UP000009374">
    <property type="component" value="Unassembled WGS sequence"/>
</dbReference>
<reference evidence="1 2" key="1">
    <citation type="journal article" date="2009" name="Appl. Environ. Microbiol.">
        <title>Community genomic and proteomic analyses of chemoautotrophic iron-oxidizing "Leptospirillum rubarum" (Group II) and "Leptospirillum ferrodiazotrophum" (Group III) bacteria in acid mine drainage biofilms.</title>
        <authorList>
            <person name="Goltsman D.S."/>
            <person name="Denef V.J."/>
            <person name="Singer S.W."/>
            <person name="VerBerkmoes N.C."/>
            <person name="Lefsrud M."/>
            <person name="Mueller R.S."/>
            <person name="Dick G.J."/>
            <person name="Sun C.L."/>
            <person name="Wheeler K.E."/>
            <person name="Zemla A."/>
            <person name="Baker B.J."/>
            <person name="Hauser L."/>
            <person name="Land M."/>
            <person name="Shah M.B."/>
            <person name="Thelen M.P."/>
            <person name="Hettich R.L."/>
            <person name="Banfield J.F."/>
        </authorList>
    </citation>
    <scope>NUCLEOTIDE SEQUENCE [LARGE SCALE GENOMIC DNA]</scope>
</reference>
<dbReference type="AlphaFoldDB" id="C6HWT9"/>
<name>C6HWT9_9BACT</name>
<organism evidence="1 2">
    <name type="scientific">Leptospirillum ferrodiazotrophum</name>
    <dbReference type="NCBI Taxonomy" id="412449"/>
    <lineage>
        <taxon>Bacteria</taxon>
        <taxon>Pseudomonadati</taxon>
        <taxon>Nitrospirota</taxon>
        <taxon>Nitrospiria</taxon>
        <taxon>Nitrospirales</taxon>
        <taxon>Nitrospiraceae</taxon>
        <taxon>Leptospirillum</taxon>
    </lineage>
</organism>
<accession>C6HWT9</accession>
<evidence type="ECO:0000313" key="2">
    <source>
        <dbReference type="Proteomes" id="UP000009374"/>
    </source>
</evidence>